<keyword evidence="6" id="KW-1185">Reference proteome</keyword>
<evidence type="ECO:0000256" key="1">
    <source>
        <dbReference type="ARBA" id="ARBA00012245"/>
    </source>
</evidence>
<organism evidence="5 6">
    <name type="scientific">Actinoplanes flavus</name>
    <dbReference type="NCBI Taxonomy" id="2820290"/>
    <lineage>
        <taxon>Bacteria</taxon>
        <taxon>Bacillati</taxon>
        <taxon>Actinomycetota</taxon>
        <taxon>Actinomycetes</taxon>
        <taxon>Micromonosporales</taxon>
        <taxon>Micromonosporaceae</taxon>
        <taxon>Actinoplanes</taxon>
    </lineage>
</organism>
<evidence type="ECO:0000259" key="4">
    <source>
        <dbReference type="PROSITE" id="PS50206"/>
    </source>
</evidence>
<name>A0ABS3UVU9_9ACTN</name>
<dbReference type="Pfam" id="PF00581">
    <property type="entry name" value="Rhodanese"/>
    <property type="match status" value="1"/>
</dbReference>
<dbReference type="InterPro" id="IPR001763">
    <property type="entry name" value="Rhodanese-like_dom"/>
</dbReference>
<dbReference type="PANTHER" id="PTHR43855:SF1">
    <property type="entry name" value="THIOSULFATE SULFURTRANSFERASE"/>
    <property type="match status" value="1"/>
</dbReference>
<dbReference type="Gene3D" id="3.40.250.10">
    <property type="entry name" value="Rhodanese-like domain"/>
    <property type="match status" value="1"/>
</dbReference>
<dbReference type="RefSeq" id="WP_208471865.1">
    <property type="nucleotide sequence ID" value="NZ_JAGFNS010000030.1"/>
</dbReference>
<protein>
    <recommendedName>
        <fullName evidence="1">thiosulfate sulfurtransferase</fullName>
        <ecNumber evidence="1">2.8.1.1</ecNumber>
    </recommendedName>
</protein>
<dbReference type="PROSITE" id="PS50206">
    <property type="entry name" value="RHODANESE_3"/>
    <property type="match status" value="1"/>
</dbReference>
<accession>A0ABS3UVU9</accession>
<evidence type="ECO:0000313" key="6">
    <source>
        <dbReference type="Proteomes" id="UP000679690"/>
    </source>
</evidence>
<dbReference type="PROSITE" id="PS00380">
    <property type="entry name" value="RHODANESE_1"/>
    <property type="match status" value="1"/>
</dbReference>
<dbReference type="SMART" id="SM00450">
    <property type="entry name" value="RHOD"/>
    <property type="match status" value="1"/>
</dbReference>
<dbReference type="InterPro" id="IPR036873">
    <property type="entry name" value="Rhodanese-like_dom_sf"/>
</dbReference>
<comment type="catalytic activity">
    <reaction evidence="3">
        <text>thiosulfate + hydrogen cyanide = thiocyanate + sulfite + 2 H(+)</text>
        <dbReference type="Rhea" id="RHEA:16881"/>
        <dbReference type="ChEBI" id="CHEBI:15378"/>
        <dbReference type="ChEBI" id="CHEBI:17359"/>
        <dbReference type="ChEBI" id="CHEBI:18022"/>
        <dbReference type="ChEBI" id="CHEBI:18407"/>
        <dbReference type="ChEBI" id="CHEBI:33542"/>
        <dbReference type="EC" id="2.8.1.1"/>
    </reaction>
</comment>
<feature type="domain" description="Rhodanese" evidence="4">
    <location>
        <begin position="14"/>
        <end position="106"/>
    </location>
</feature>
<dbReference type="InterPro" id="IPR051126">
    <property type="entry name" value="Thiosulfate_sulfurtransferase"/>
</dbReference>
<dbReference type="SUPFAM" id="SSF52821">
    <property type="entry name" value="Rhodanese/Cell cycle control phosphatase"/>
    <property type="match status" value="1"/>
</dbReference>
<reference evidence="5 6" key="1">
    <citation type="submission" date="2021-03" db="EMBL/GenBank/DDBJ databases">
        <title>Actinoplanes flavus sp. nov., a novel actinomycete isolated from Coconut Palm rhizosphere soil.</title>
        <authorList>
            <person name="Luo X."/>
        </authorList>
    </citation>
    <scope>NUCLEOTIDE SEQUENCE [LARGE SCALE GENOMIC DNA]</scope>
    <source>
        <strain evidence="5 6">NEAU-H7</strain>
    </source>
</reference>
<dbReference type="EMBL" id="JAGFNS010000030">
    <property type="protein sequence ID" value="MBO3742671.1"/>
    <property type="molecule type" value="Genomic_DNA"/>
</dbReference>
<dbReference type="EC" id="2.8.1.1" evidence="1"/>
<evidence type="ECO:0000256" key="3">
    <source>
        <dbReference type="ARBA" id="ARBA00047549"/>
    </source>
</evidence>
<evidence type="ECO:0000256" key="2">
    <source>
        <dbReference type="ARBA" id="ARBA00022737"/>
    </source>
</evidence>
<dbReference type="PANTHER" id="PTHR43855">
    <property type="entry name" value="THIOSULFATE SULFURTRANSFERASE"/>
    <property type="match status" value="1"/>
</dbReference>
<dbReference type="CDD" id="cd00158">
    <property type="entry name" value="RHOD"/>
    <property type="match status" value="1"/>
</dbReference>
<dbReference type="InterPro" id="IPR001307">
    <property type="entry name" value="Thiosulphate_STrfase_CS"/>
</dbReference>
<proteinExistence type="predicted"/>
<dbReference type="Proteomes" id="UP000679690">
    <property type="component" value="Unassembled WGS sequence"/>
</dbReference>
<gene>
    <name evidence="5" type="ORF">J5X75_34685</name>
</gene>
<sequence>MQRISRDDLRALLDAGSVTLVEALPEPHYDAEHLPGAVNLPSDLTAELAAQLASDSAGTVVTYCSGPSCGRSKVAAAAFGRLGYRDVRVYEGGKMDWAAAGLPFEGSRTAPRMTR</sequence>
<comment type="caution">
    <text evidence="5">The sequence shown here is derived from an EMBL/GenBank/DDBJ whole genome shotgun (WGS) entry which is preliminary data.</text>
</comment>
<keyword evidence="2" id="KW-0677">Repeat</keyword>
<evidence type="ECO:0000313" key="5">
    <source>
        <dbReference type="EMBL" id="MBO3742671.1"/>
    </source>
</evidence>